<proteinExistence type="predicted"/>
<protein>
    <submittedName>
        <fullName evidence="2">NADPH:quinone reductase</fullName>
    </submittedName>
</protein>
<feature type="domain" description="Enoyl reductase (ER)" evidence="1">
    <location>
        <begin position="10"/>
        <end position="306"/>
    </location>
</feature>
<dbReference type="RefSeq" id="WP_103933593.1">
    <property type="nucleotide sequence ID" value="NZ_FNVA01000004.1"/>
</dbReference>
<evidence type="ECO:0000259" key="1">
    <source>
        <dbReference type="SMART" id="SM00829"/>
    </source>
</evidence>
<dbReference type="Gene3D" id="3.40.50.720">
    <property type="entry name" value="NAD(P)-binding Rossmann-like Domain"/>
    <property type="match status" value="1"/>
</dbReference>
<dbReference type="Pfam" id="PF13602">
    <property type="entry name" value="ADH_zinc_N_2"/>
    <property type="match status" value="1"/>
</dbReference>
<dbReference type="InterPro" id="IPR050700">
    <property type="entry name" value="YIM1/Zinc_Alcohol_DH_Fams"/>
</dbReference>
<gene>
    <name evidence="2" type="ORF">SAMN05421819_2725</name>
</gene>
<dbReference type="InterPro" id="IPR036291">
    <property type="entry name" value="NAD(P)-bd_dom_sf"/>
</dbReference>
<dbReference type="OrthoDB" id="9792162at2"/>
<evidence type="ECO:0000313" key="2">
    <source>
        <dbReference type="EMBL" id="SEG36975.1"/>
    </source>
</evidence>
<dbReference type="GO" id="GO:0016491">
    <property type="term" value="F:oxidoreductase activity"/>
    <property type="evidence" value="ECO:0007669"/>
    <property type="project" value="InterPro"/>
</dbReference>
<keyword evidence="3" id="KW-1185">Reference proteome</keyword>
<evidence type="ECO:0000313" key="3">
    <source>
        <dbReference type="Proteomes" id="UP000236728"/>
    </source>
</evidence>
<sequence length="309" mass="32787">MKALEFVDAATDVRLVQTDRERPAPGDGELLIRVRAAGIIPTERLWYPTLCTQDGVPRRQVIPAHEFAGEVVEDAGGSRGFKPGDLIFGMNGWFKDGALAEYTLAVPGSLAKIPPGISLEQAASVPISALTAWQGLYERANVRAGERVLVLGAAGAVGLYAVQLAAIRGAKVVATLSAQDFAVVEALGASQLIDYRSQRFEELAGPVDVIFDTVGGDSLERSWSLLKPGGRVITIASSSGSSTDPRTREAFLLVKPISSQLSEMAGWLHAGRLKAFVKSVVPFSEAKSVFSGTEIPGSRRLGKIVVTTT</sequence>
<organism evidence="2 3">
    <name type="scientific">Bryocella elongata</name>
    <dbReference type="NCBI Taxonomy" id="863522"/>
    <lineage>
        <taxon>Bacteria</taxon>
        <taxon>Pseudomonadati</taxon>
        <taxon>Acidobacteriota</taxon>
        <taxon>Terriglobia</taxon>
        <taxon>Terriglobales</taxon>
        <taxon>Acidobacteriaceae</taxon>
        <taxon>Bryocella</taxon>
    </lineage>
</organism>
<dbReference type="Gene3D" id="3.90.180.10">
    <property type="entry name" value="Medium-chain alcohol dehydrogenases, catalytic domain"/>
    <property type="match status" value="1"/>
</dbReference>
<dbReference type="Pfam" id="PF08240">
    <property type="entry name" value="ADH_N"/>
    <property type="match status" value="1"/>
</dbReference>
<name>A0A1H5ZMJ4_9BACT</name>
<dbReference type="InterPro" id="IPR011032">
    <property type="entry name" value="GroES-like_sf"/>
</dbReference>
<dbReference type="SUPFAM" id="SSF51735">
    <property type="entry name" value="NAD(P)-binding Rossmann-fold domains"/>
    <property type="match status" value="1"/>
</dbReference>
<dbReference type="PANTHER" id="PTHR11695:SF294">
    <property type="entry name" value="RETICULON-4-INTERACTING PROTEIN 1, MITOCHONDRIAL"/>
    <property type="match status" value="1"/>
</dbReference>
<dbReference type="InterPro" id="IPR020843">
    <property type="entry name" value="ER"/>
</dbReference>
<dbReference type="SMART" id="SM00829">
    <property type="entry name" value="PKS_ER"/>
    <property type="match status" value="1"/>
</dbReference>
<accession>A0A1H5ZMJ4</accession>
<reference evidence="2 3" key="1">
    <citation type="submission" date="2016-10" db="EMBL/GenBank/DDBJ databases">
        <authorList>
            <person name="de Groot N.N."/>
        </authorList>
    </citation>
    <scope>NUCLEOTIDE SEQUENCE [LARGE SCALE GENOMIC DNA]</scope>
    <source>
        <strain evidence="2 3">DSM 22489</strain>
    </source>
</reference>
<dbReference type="CDD" id="cd05289">
    <property type="entry name" value="MDR_like_2"/>
    <property type="match status" value="1"/>
</dbReference>
<dbReference type="InterPro" id="IPR013154">
    <property type="entry name" value="ADH-like_N"/>
</dbReference>
<dbReference type="SUPFAM" id="SSF50129">
    <property type="entry name" value="GroES-like"/>
    <property type="match status" value="1"/>
</dbReference>
<dbReference type="AlphaFoldDB" id="A0A1H5ZMJ4"/>
<dbReference type="EMBL" id="FNVA01000004">
    <property type="protein sequence ID" value="SEG36975.1"/>
    <property type="molecule type" value="Genomic_DNA"/>
</dbReference>
<dbReference type="Proteomes" id="UP000236728">
    <property type="component" value="Unassembled WGS sequence"/>
</dbReference>
<dbReference type="PANTHER" id="PTHR11695">
    <property type="entry name" value="ALCOHOL DEHYDROGENASE RELATED"/>
    <property type="match status" value="1"/>
</dbReference>